<dbReference type="PROSITE" id="PS50109">
    <property type="entry name" value="HIS_KIN"/>
    <property type="match status" value="1"/>
</dbReference>
<dbReference type="Gene3D" id="3.40.50.2300">
    <property type="match status" value="1"/>
</dbReference>
<evidence type="ECO:0000259" key="7">
    <source>
        <dbReference type="PROSITE" id="PS50112"/>
    </source>
</evidence>
<dbReference type="Pfam" id="PF08447">
    <property type="entry name" value="PAS_3"/>
    <property type="match status" value="1"/>
</dbReference>
<dbReference type="SMART" id="SM00091">
    <property type="entry name" value="PAS"/>
    <property type="match status" value="1"/>
</dbReference>
<accession>A0ABV7V9K4</accession>
<dbReference type="InterPro" id="IPR013655">
    <property type="entry name" value="PAS_fold_3"/>
</dbReference>
<keyword evidence="8" id="KW-0547">Nucleotide-binding</keyword>
<feature type="domain" description="Histidine kinase" evidence="5">
    <location>
        <begin position="160"/>
        <end position="383"/>
    </location>
</feature>
<proteinExistence type="predicted"/>
<evidence type="ECO:0000259" key="5">
    <source>
        <dbReference type="PROSITE" id="PS50109"/>
    </source>
</evidence>
<dbReference type="SUPFAM" id="SSF52172">
    <property type="entry name" value="CheY-like"/>
    <property type="match status" value="1"/>
</dbReference>
<gene>
    <name evidence="8" type="ORF">ACFOOQ_01210</name>
</gene>
<evidence type="ECO:0000259" key="6">
    <source>
        <dbReference type="PROSITE" id="PS50110"/>
    </source>
</evidence>
<evidence type="ECO:0000313" key="8">
    <source>
        <dbReference type="EMBL" id="MFC3674139.1"/>
    </source>
</evidence>
<dbReference type="InterPro" id="IPR003594">
    <property type="entry name" value="HATPase_dom"/>
</dbReference>
<dbReference type="EC" id="2.7.13.3" evidence="2"/>
<protein>
    <recommendedName>
        <fullName evidence="2">histidine kinase</fullName>
        <ecNumber evidence="2">2.7.13.3</ecNumber>
    </recommendedName>
</protein>
<dbReference type="Gene3D" id="1.10.287.130">
    <property type="match status" value="1"/>
</dbReference>
<dbReference type="SUPFAM" id="SSF55785">
    <property type="entry name" value="PYP-like sensor domain (PAS domain)"/>
    <property type="match status" value="1"/>
</dbReference>
<dbReference type="InterPro" id="IPR000014">
    <property type="entry name" value="PAS"/>
</dbReference>
<dbReference type="SUPFAM" id="SSF55874">
    <property type="entry name" value="ATPase domain of HSP90 chaperone/DNA topoisomerase II/histidine kinase"/>
    <property type="match status" value="1"/>
</dbReference>
<dbReference type="CDD" id="cd00082">
    <property type="entry name" value="HisKA"/>
    <property type="match status" value="1"/>
</dbReference>
<dbReference type="NCBIfam" id="TIGR00229">
    <property type="entry name" value="sensory_box"/>
    <property type="match status" value="1"/>
</dbReference>
<keyword evidence="8" id="KW-0067">ATP-binding</keyword>
<comment type="caution">
    <text evidence="8">The sequence shown here is derived from an EMBL/GenBank/DDBJ whole genome shotgun (WGS) entry which is preliminary data.</text>
</comment>
<dbReference type="PROSITE" id="PS50110">
    <property type="entry name" value="RESPONSE_REGULATORY"/>
    <property type="match status" value="1"/>
</dbReference>
<dbReference type="SUPFAM" id="SSF47384">
    <property type="entry name" value="Homodimeric domain of signal transducing histidine kinase"/>
    <property type="match status" value="1"/>
</dbReference>
<name>A0ABV7V9K4_9PROT</name>
<dbReference type="Pfam" id="PF00512">
    <property type="entry name" value="HisKA"/>
    <property type="match status" value="1"/>
</dbReference>
<evidence type="ECO:0000256" key="4">
    <source>
        <dbReference type="PROSITE-ProRule" id="PRU00169"/>
    </source>
</evidence>
<dbReference type="InterPro" id="IPR003661">
    <property type="entry name" value="HisK_dim/P_dom"/>
</dbReference>
<keyword evidence="9" id="KW-1185">Reference proteome</keyword>
<feature type="modified residue" description="4-aspartylphosphate" evidence="4">
    <location>
        <position position="454"/>
    </location>
</feature>
<dbReference type="CDD" id="cd00130">
    <property type="entry name" value="PAS"/>
    <property type="match status" value="1"/>
</dbReference>
<dbReference type="Gene3D" id="3.30.450.20">
    <property type="entry name" value="PAS domain"/>
    <property type="match status" value="1"/>
</dbReference>
<dbReference type="InterPro" id="IPR035965">
    <property type="entry name" value="PAS-like_dom_sf"/>
</dbReference>
<comment type="catalytic activity">
    <reaction evidence="1">
        <text>ATP + protein L-histidine = ADP + protein N-phospho-L-histidine.</text>
        <dbReference type="EC" id="2.7.13.3"/>
    </reaction>
</comment>
<evidence type="ECO:0000256" key="1">
    <source>
        <dbReference type="ARBA" id="ARBA00000085"/>
    </source>
</evidence>
<dbReference type="Pfam" id="PF02518">
    <property type="entry name" value="HATPase_c"/>
    <property type="match status" value="1"/>
</dbReference>
<sequence length="524" mass="57206">MFTSLLGQLNLLGSARHARLRQTLAEQNINRRLFETSLDLILIVDRRGTFIRVSPSSAQIIGYAPEEMAGKSAVGFIHADDLEKTRNEMRLARRGRVMRNFDCNYVHRDGHVVPLYWTGVWSEPEQQHFFIGRDMTERNAQEDRLRRAQRLEAVGQLTGGIAHDFNNLLAVVIGNLDLLDGRMGDDRELQNYVDAALQASLRGAELTRQLLAFARQQSLKAEILDINGRIAGTISLLRRTLGEGVEVATMLSSDLWPAVADAGQFESALVNLAINARDAMQGSGLLTIETENRHLDADYCRQNAEVQPGDYVMLAVTDTGSGMAPDVLAHVFEPFFTTKPAGQGTGLGLSMVYGFIRQSHGHIKIYSEPGHGATVRLYLPRAPANARSAEVPAVVQLAASGGETVLVVEDNADVRAMVVSQLHALGYRVTEADSGRAALAILERGDPVDLLFSDVVMPGAIGGVQLANAARALRPDLKILLTSGFAKGSMQRDEDVAAFEHFLSKPYRKADLATKLRSVLDGTS</sequence>
<dbReference type="InterPro" id="IPR005467">
    <property type="entry name" value="His_kinase_dom"/>
</dbReference>
<dbReference type="RefSeq" id="WP_379720546.1">
    <property type="nucleotide sequence ID" value="NZ_JBHRYJ010000001.1"/>
</dbReference>
<dbReference type="InterPro" id="IPR004358">
    <property type="entry name" value="Sig_transdc_His_kin-like_C"/>
</dbReference>
<dbReference type="PRINTS" id="PR00344">
    <property type="entry name" value="BCTRLSENSOR"/>
</dbReference>
<dbReference type="InterPro" id="IPR036097">
    <property type="entry name" value="HisK_dim/P_sf"/>
</dbReference>
<dbReference type="InterPro" id="IPR001789">
    <property type="entry name" value="Sig_transdc_resp-reg_receiver"/>
</dbReference>
<dbReference type="PANTHER" id="PTHR43065:SF49">
    <property type="entry name" value="HISTIDINE KINASE"/>
    <property type="match status" value="1"/>
</dbReference>
<dbReference type="PANTHER" id="PTHR43065">
    <property type="entry name" value="SENSOR HISTIDINE KINASE"/>
    <property type="match status" value="1"/>
</dbReference>
<evidence type="ECO:0000256" key="3">
    <source>
        <dbReference type="ARBA" id="ARBA00022553"/>
    </source>
</evidence>
<feature type="domain" description="PAS" evidence="7">
    <location>
        <begin position="26"/>
        <end position="96"/>
    </location>
</feature>
<dbReference type="EMBL" id="JBHRYJ010000001">
    <property type="protein sequence ID" value="MFC3674139.1"/>
    <property type="molecule type" value="Genomic_DNA"/>
</dbReference>
<organism evidence="8 9">
    <name type="scientific">Ferrovibrio xuzhouensis</name>
    <dbReference type="NCBI Taxonomy" id="1576914"/>
    <lineage>
        <taxon>Bacteria</taxon>
        <taxon>Pseudomonadati</taxon>
        <taxon>Pseudomonadota</taxon>
        <taxon>Alphaproteobacteria</taxon>
        <taxon>Rhodospirillales</taxon>
        <taxon>Rhodospirillaceae</taxon>
        <taxon>Ferrovibrio</taxon>
    </lineage>
</organism>
<reference evidence="9" key="1">
    <citation type="journal article" date="2019" name="Int. J. Syst. Evol. Microbiol.">
        <title>The Global Catalogue of Microorganisms (GCM) 10K type strain sequencing project: providing services to taxonomists for standard genome sequencing and annotation.</title>
        <authorList>
            <consortium name="The Broad Institute Genomics Platform"/>
            <consortium name="The Broad Institute Genome Sequencing Center for Infectious Disease"/>
            <person name="Wu L."/>
            <person name="Ma J."/>
        </authorList>
    </citation>
    <scope>NUCLEOTIDE SEQUENCE [LARGE SCALE GENOMIC DNA]</scope>
    <source>
        <strain evidence="9">KCTC 42182</strain>
    </source>
</reference>
<dbReference type="GO" id="GO:0005524">
    <property type="term" value="F:ATP binding"/>
    <property type="evidence" value="ECO:0007669"/>
    <property type="project" value="UniProtKB-KW"/>
</dbReference>
<dbReference type="InterPro" id="IPR011006">
    <property type="entry name" value="CheY-like_superfamily"/>
</dbReference>
<evidence type="ECO:0000313" key="9">
    <source>
        <dbReference type="Proteomes" id="UP001595711"/>
    </source>
</evidence>
<dbReference type="PROSITE" id="PS50112">
    <property type="entry name" value="PAS"/>
    <property type="match status" value="1"/>
</dbReference>
<dbReference type="InterPro" id="IPR036890">
    <property type="entry name" value="HATPase_C_sf"/>
</dbReference>
<dbReference type="Proteomes" id="UP001595711">
    <property type="component" value="Unassembled WGS sequence"/>
</dbReference>
<keyword evidence="3 4" id="KW-0597">Phosphoprotein</keyword>
<feature type="domain" description="Response regulatory" evidence="6">
    <location>
        <begin position="404"/>
        <end position="520"/>
    </location>
</feature>
<dbReference type="Pfam" id="PF00072">
    <property type="entry name" value="Response_reg"/>
    <property type="match status" value="1"/>
</dbReference>
<dbReference type="SMART" id="SM00387">
    <property type="entry name" value="HATPase_c"/>
    <property type="match status" value="1"/>
</dbReference>
<dbReference type="SMART" id="SM00448">
    <property type="entry name" value="REC"/>
    <property type="match status" value="1"/>
</dbReference>
<evidence type="ECO:0000256" key="2">
    <source>
        <dbReference type="ARBA" id="ARBA00012438"/>
    </source>
</evidence>
<dbReference type="Gene3D" id="3.30.565.10">
    <property type="entry name" value="Histidine kinase-like ATPase, C-terminal domain"/>
    <property type="match status" value="1"/>
</dbReference>
<dbReference type="SMART" id="SM00388">
    <property type="entry name" value="HisKA"/>
    <property type="match status" value="1"/>
</dbReference>